<reference evidence="1" key="1">
    <citation type="submission" date="2021-06" db="EMBL/GenBank/DDBJ databases">
        <authorList>
            <person name="Kallberg Y."/>
            <person name="Tangrot J."/>
            <person name="Rosling A."/>
        </authorList>
    </citation>
    <scope>NUCLEOTIDE SEQUENCE</scope>
    <source>
        <strain evidence="1">MT106</strain>
    </source>
</reference>
<evidence type="ECO:0000313" key="1">
    <source>
        <dbReference type="EMBL" id="CAG8590871.1"/>
    </source>
</evidence>
<evidence type="ECO:0000313" key="2">
    <source>
        <dbReference type="Proteomes" id="UP000789831"/>
    </source>
</evidence>
<accession>A0A9N9G9J8</accession>
<dbReference type="OrthoDB" id="2400707at2759"/>
<protein>
    <submittedName>
        <fullName evidence="1">3254_t:CDS:1</fullName>
    </submittedName>
</protein>
<gene>
    <name evidence="1" type="ORF">AGERDE_LOCUS8600</name>
</gene>
<dbReference type="EMBL" id="CAJVPL010001870">
    <property type="protein sequence ID" value="CAG8590871.1"/>
    <property type="molecule type" value="Genomic_DNA"/>
</dbReference>
<name>A0A9N9G9J8_9GLOM</name>
<proteinExistence type="predicted"/>
<sequence length="305" mass="35829">MELLYAIVGKNMFNYVILAILLFSVRKTTSSPPTSIIPPVDPTIQKLKQDILSLQNEINKMRTEAEWKSEARTSATSHRSEYPVEIETLWVEFTVLFDERRKREKRSPTKMYNVLSEEIGLSPSTLAKFYQHQKSPQRTSLDKIENWIEREGKKKDTYFGSSNEFNDDSYYGMKGGPAMVLVDFAKEVKEKKLRAFSSYRSLREVLLKYDLDSDDFSPVEKLRDITRRQLRKHAERIRRGFITFCPPYHMRRHTKGVYPEQISQGSKRSYIIEFTDEALIEDSEEYHTLCKSVKKDRGIPRQKMI</sequence>
<dbReference type="Proteomes" id="UP000789831">
    <property type="component" value="Unassembled WGS sequence"/>
</dbReference>
<keyword evidence="2" id="KW-1185">Reference proteome</keyword>
<dbReference type="AlphaFoldDB" id="A0A9N9G9J8"/>
<comment type="caution">
    <text evidence="1">The sequence shown here is derived from an EMBL/GenBank/DDBJ whole genome shotgun (WGS) entry which is preliminary data.</text>
</comment>
<organism evidence="1 2">
    <name type="scientific">Ambispora gerdemannii</name>
    <dbReference type="NCBI Taxonomy" id="144530"/>
    <lineage>
        <taxon>Eukaryota</taxon>
        <taxon>Fungi</taxon>
        <taxon>Fungi incertae sedis</taxon>
        <taxon>Mucoromycota</taxon>
        <taxon>Glomeromycotina</taxon>
        <taxon>Glomeromycetes</taxon>
        <taxon>Archaeosporales</taxon>
        <taxon>Ambisporaceae</taxon>
        <taxon>Ambispora</taxon>
    </lineage>
</organism>